<organism evidence="1 2">
    <name type="scientific">Pseudoalteromonas agarivorans DSM 14585</name>
    <dbReference type="NCBI Taxonomy" id="1312369"/>
    <lineage>
        <taxon>Bacteria</taxon>
        <taxon>Pseudomonadati</taxon>
        <taxon>Pseudomonadota</taxon>
        <taxon>Gammaproteobacteria</taxon>
        <taxon>Alteromonadales</taxon>
        <taxon>Pseudoalteromonadaceae</taxon>
        <taxon>Pseudoalteromonas</taxon>
    </lineage>
</organism>
<accession>A0ACA8DSH7</accession>
<protein>
    <submittedName>
        <fullName evidence="1">Uncharacterized protein</fullName>
    </submittedName>
</protein>
<evidence type="ECO:0000313" key="2">
    <source>
        <dbReference type="Proteomes" id="UP000217277"/>
    </source>
</evidence>
<keyword evidence="2" id="KW-1185">Reference proteome</keyword>
<dbReference type="Proteomes" id="UP000217277">
    <property type="component" value="Chromosome I"/>
</dbReference>
<reference evidence="1" key="1">
    <citation type="submission" date="2015-03" db="EMBL/GenBank/DDBJ databases">
        <authorList>
            <person name="Xie B.-B."/>
            <person name="Rong J.-C."/>
            <person name="Qin Q.-L."/>
            <person name="Zhang Y.-Z."/>
        </authorList>
    </citation>
    <scope>NUCLEOTIDE SEQUENCE</scope>
    <source>
        <strain evidence="1">DSM 14585</strain>
    </source>
</reference>
<evidence type="ECO:0000313" key="1">
    <source>
        <dbReference type="EMBL" id="ATC81062.1"/>
    </source>
</evidence>
<gene>
    <name evidence="1" type="ORF">PAGA_a0508</name>
</gene>
<name>A0ACA8DSH7_9GAMM</name>
<dbReference type="EMBL" id="CP011011">
    <property type="protein sequence ID" value="ATC81062.1"/>
    <property type="molecule type" value="Genomic_DNA"/>
</dbReference>
<sequence>MLSIPFILLCVLSYLNNRDIFSLSKVYLAVFFVFFGEAIFSFDKGAYFYILVSMLLVFAIVILAFERLGFSVPLGEGNRKCKRISKSEVSRLWILTLIPVLSQFYFIIEMGGIVSYISGIGSRVSLWKGFGVFLLLIKLINIINYIYFIKIINSNPSKNHKLLFLLNFTIFIGLSLLSGSRSMLLWNIVFMGVYYHYVVNRINITKATSLFFSVVVVAMVLGVMRDGYSMDDTGFQAGVSVEDKVLNMSNFTYGTKPIYLLLEKEEITQLSYGKTYLTVFTNLIPRALWPGKPDPGGIVFTRDILNDPFEGNSYYSTGIIGEAFINFGYAFGVLFFMIQLFIMYFMMFYYVRKLTLKNIIEKNPESFGVYPFLLFGLPAYLYAEFTTNTLSVFFFKVLIFHFVLFFVNGKLKNE</sequence>
<proteinExistence type="predicted"/>